<feature type="binding site" evidence="6">
    <location>
        <position position="250"/>
    </location>
    <ligand>
        <name>K(+)</name>
        <dbReference type="ChEBI" id="CHEBI:29103"/>
    </ligand>
</feature>
<dbReference type="CDD" id="cd04164">
    <property type="entry name" value="trmE"/>
    <property type="match status" value="1"/>
</dbReference>
<dbReference type="Proteomes" id="UP001164676">
    <property type="component" value="Chromosome"/>
</dbReference>
<evidence type="ECO:0000259" key="8">
    <source>
        <dbReference type="PROSITE" id="PS51709"/>
    </source>
</evidence>
<dbReference type="SUPFAM" id="SSF116878">
    <property type="entry name" value="TrmE connector domain"/>
    <property type="match status" value="1"/>
</dbReference>
<dbReference type="InterPro" id="IPR031168">
    <property type="entry name" value="G_TrmE"/>
</dbReference>
<organism evidence="9 10">
    <name type="scientific">Salinivibrio proteolyticus</name>
    <dbReference type="NCBI Taxonomy" id="334715"/>
    <lineage>
        <taxon>Bacteria</taxon>
        <taxon>Pseudomonadati</taxon>
        <taxon>Pseudomonadota</taxon>
        <taxon>Gammaproteobacteria</taxon>
        <taxon>Vibrionales</taxon>
        <taxon>Vibrionaceae</taxon>
        <taxon>Salinivibrio</taxon>
    </lineage>
</organism>
<comment type="subunit">
    <text evidence="6">Homodimer. Heterotetramer of two MnmE and two MnmG subunits.</text>
</comment>
<feature type="binding site" evidence="6">
    <location>
        <position position="120"/>
    </location>
    <ligand>
        <name>(6S)-5-formyl-5,6,7,8-tetrahydrofolate</name>
        <dbReference type="ChEBI" id="CHEBI:57457"/>
    </ligand>
</feature>
<dbReference type="InterPro" id="IPR027417">
    <property type="entry name" value="P-loop_NTPase"/>
</dbReference>
<dbReference type="GO" id="GO:0016787">
    <property type="term" value="F:hydrolase activity"/>
    <property type="evidence" value="ECO:0007669"/>
    <property type="project" value="UniProtKB-KW"/>
</dbReference>
<sequence length="454" mass="49023">MAQTDTIVAQATATGRGGVGIVRVSGPLAHEIGTKMTGRELVPRRADYLPFIDQEGQPIDQGIALFFKGPNSFTGEDVLELQGHGGPVIMDMLIQRISAFDGVRAARPGEFSERAFLNDKLDLAQAEAIADLIDASSEQAARSALQSLQGAFSKQVNQLVEKVIHLRMYVEAAIDFPDEEIDFLSDGKVASDLGHIIERLALLRKEANQGAIMRDGMKVVIAGRPNAGKSSLLNALSGKESAIVTEIAGTTRDVLREHIHIDGMPLHIIDTAGLRDASDEVERIGIERAWSEIEHADRVLFMVDGTTTTATDPAQIWPEFVSRLPEGMGMTVIRNKADITEEPLGLCAVSEPALIRLSAKTGEGVDALRQHLKACMGYAGGSEGSFMARRRHLDALANAAHHLDIGQAQLEGYMAGEILAEELRLTQQHLNTITGEFSADDLLGKIFSSFCIGK</sequence>
<feature type="binding site" evidence="6">
    <location>
        <begin position="226"/>
        <end position="231"/>
    </location>
    <ligand>
        <name>GTP</name>
        <dbReference type="ChEBI" id="CHEBI:37565"/>
    </ligand>
</feature>
<keyword evidence="10" id="KW-1185">Reference proteome</keyword>
<dbReference type="InterPro" id="IPR027368">
    <property type="entry name" value="MnmE_dom2"/>
</dbReference>
<evidence type="ECO:0000256" key="7">
    <source>
        <dbReference type="RuleBase" id="RU003313"/>
    </source>
</evidence>
<dbReference type="Gene3D" id="3.40.50.300">
    <property type="entry name" value="P-loop containing nucleotide triphosphate hydrolases"/>
    <property type="match status" value="1"/>
</dbReference>
<keyword evidence="3 6" id="KW-0547">Nucleotide-binding</keyword>
<evidence type="ECO:0000256" key="6">
    <source>
        <dbReference type="HAMAP-Rule" id="MF_00379"/>
    </source>
</evidence>
<dbReference type="RefSeq" id="WP_269597790.1">
    <property type="nucleotide sequence ID" value="NZ_CP114584.1"/>
</dbReference>
<dbReference type="InterPro" id="IPR027266">
    <property type="entry name" value="TrmE/GcvT-like"/>
</dbReference>
<dbReference type="NCBIfam" id="NF003661">
    <property type="entry name" value="PRK05291.1-3"/>
    <property type="match status" value="1"/>
</dbReference>
<keyword evidence="6" id="KW-0460">Magnesium</keyword>
<feature type="binding site" evidence="6">
    <location>
        <position position="226"/>
    </location>
    <ligand>
        <name>K(+)</name>
        <dbReference type="ChEBI" id="CHEBI:29103"/>
    </ligand>
</feature>
<dbReference type="Pfam" id="PF10396">
    <property type="entry name" value="TrmE_N"/>
    <property type="match status" value="1"/>
</dbReference>
<feature type="binding site" evidence="6">
    <location>
        <position position="245"/>
    </location>
    <ligand>
        <name>K(+)</name>
        <dbReference type="ChEBI" id="CHEBI:29103"/>
    </ligand>
</feature>
<dbReference type="InterPro" id="IPR025867">
    <property type="entry name" value="MnmE_helical"/>
</dbReference>
<reference evidence="9" key="1">
    <citation type="submission" date="2022-09" db="EMBL/GenBank/DDBJ databases">
        <authorList>
            <person name="Li Z.-J."/>
        </authorList>
    </citation>
    <scope>NUCLEOTIDE SEQUENCE</scope>
    <source>
        <strain evidence="9">TGB10</strain>
    </source>
</reference>
<feature type="binding site" evidence="6">
    <location>
        <begin position="245"/>
        <end position="251"/>
    </location>
    <ligand>
        <name>GTP</name>
        <dbReference type="ChEBI" id="CHEBI:37565"/>
    </ligand>
</feature>
<evidence type="ECO:0000256" key="3">
    <source>
        <dbReference type="ARBA" id="ARBA00022741"/>
    </source>
</evidence>
<comment type="function">
    <text evidence="6">Exhibits a very high intrinsic GTPase hydrolysis rate. Involved in the addition of a carboxymethylaminomethyl (cmnm) group at the wobble position (U34) of certain tRNAs, forming tRNA-cmnm(5)s(2)U34.</text>
</comment>
<dbReference type="PANTHER" id="PTHR42714:SF2">
    <property type="entry name" value="TRNA MODIFICATION GTPASE GTPBP3, MITOCHONDRIAL"/>
    <property type="match status" value="1"/>
</dbReference>
<evidence type="ECO:0000313" key="9">
    <source>
        <dbReference type="EMBL" id="WBA14749.1"/>
    </source>
</evidence>
<keyword evidence="6" id="KW-0479">Metal-binding</keyword>
<evidence type="ECO:0000256" key="2">
    <source>
        <dbReference type="ARBA" id="ARBA00022694"/>
    </source>
</evidence>
<feature type="binding site" evidence="6">
    <location>
        <position position="80"/>
    </location>
    <ligand>
        <name>(6S)-5-formyl-5,6,7,8-tetrahydrofolate</name>
        <dbReference type="ChEBI" id="CHEBI:57457"/>
    </ligand>
</feature>
<comment type="caution">
    <text evidence="6">Lacks conserved residue(s) required for the propagation of feature annotation.</text>
</comment>
<keyword evidence="5 6" id="KW-0342">GTP-binding</keyword>
<dbReference type="PANTHER" id="PTHR42714">
    <property type="entry name" value="TRNA MODIFICATION GTPASE GTPBP3"/>
    <property type="match status" value="1"/>
</dbReference>
<comment type="subcellular location">
    <subcellularLocation>
        <location evidence="6">Cytoplasm</location>
    </subcellularLocation>
</comment>
<dbReference type="Gene3D" id="3.30.1360.120">
    <property type="entry name" value="Probable tRNA modification gtpase trme, domain 1"/>
    <property type="match status" value="1"/>
</dbReference>
<keyword evidence="2 6" id="KW-0819">tRNA processing</keyword>
<proteinExistence type="inferred from homology"/>
<comment type="cofactor">
    <cofactor evidence="6">
        <name>K(+)</name>
        <dbReference type="ChEBI" id="CHEBI:29103"/>
    </cofactor>
    <text evidence="6">Binds 1 potassium ion per subunit.</text>
</comment>
<feature type="binding site" evidence="6">
    <location>
        <position position="454"/>
    </location>
    <ligand>
        <name>(6S)-5-formyl-5,6,7,8-tetrahydrofolate</name>
        <dbReference type="ChEBI" id="CHEBI:57457"/>
    </ligand>
</feature>
<evidence type="ECO:0000256" key="4">
    <source>
        <dbReference type="ARBA" id="ARBA00022958"/>
    </source>
</evidence>
<keyword evidence="6 9" id="KW-0378">Hydrolase</keyword>
<dbReference type="PROSITE" id="PS51709">
    <property type="entry name" value="G_TRME"/>
    <property type="match status" value="1"/>
</dbReference>
<name>A0ABY7LBX3_9GAMM</name>
<feature type="domain" description="TrmE-type G" evidence="8">
    <location>
        <begin position="216"/>
        <end position="377"/>
    </location>
</feature>
<dbReference type="HAMAP" id="MF_00379">
    <property type="entry name" value="GTPase_MnmE"/>
    <property type="match status" value="1"/>
</dbReference>
<dbReference type="NCBIfam" id="TIGR00231">
    <property type="entry name" value="small_GTP"/>
    <property type="match status" value="1"/>
</dbReference>
<dbReference type="InterPro" id="IPR006073">
    <property type="entry name" value="GTP-bd"/>
</dbReference>
<feature type="binding site" evidence="6">
    <location>
        <position position="23"/>
    </location>
    <ligand>
        <name>(6S)-5-formyl-5,6,7,8-tetrahydrofolate</name>
        <dbReference type="ChEBI" id="CHEBI:57457"/>
    </ligand>
</feature>
<feature type="binding site" evidence="6">
    <location>
        <position position="251"/>
    </location>
    <ligand>
        <name>Mg(2+)</name>
        <dbReference type="ChEBI" id="CHEBI:18420"/>
    </ligand>
</feature>
<keyword evidence="6" id="KW-0963">Cytoplasm</keyword>
<dbReference type="InterPro" id="IPR005225">
    <property type="entry name" value="Small_GTP-bd"/>
</dbReference>
<dbReference type="InterPro" id="IPR018948">
    <property type="entry name" value="GTP-bd_TrmE_N"/>
</dbReference>
<keyword evidence="4 6" id="KW-0630">Potassium</keyword>
<dbReference type="EMBL" id="CP114584">
    <property type="protein sequence ID" value="WBA14749.1"/>
    <property type="molecule type" value="Genomic_DNA"/>
</dbReference>
<dbReference type="InterPro" id="IPR004520">
    <property type="entry name" value="GTPase_MnmE"/>
</dbReference>
<dbReference type="Pfam" id="PF01926">
    <property type="entry name" value="MMR_HSR1"/>
    <property type="match status" value="1"/>
</dbReference>
<dbReference type="NCBIfam" id="TIGR00450">
    <property type="entry name" value="mnmE_trmE_thdF"/>
    <property type="match status" value="1"/>
</dbReference>
<dbReference type="CDD" id="cd14858">
    <property type="entry name" value="TrmE_N"/>
    <property type="match status" value="1"/>
</dbReference>
<feature type="binding site" evidence="6">
    <location>
        <position position="230"/>
    </location>
    <ligand>
        <name>Mg(2+)</name>
        <dbReference type="ChEBI" id="CHEBI:18420"/>
    </ligand>
</feature>
<evidence type="ECO:0000256" key="1">
    <source>
        <dbReference type="ARBA" id="ARBA00011043"/>
    </source>
</evidence>
<evidence type="ECO:0000313" key="10">
    <source>
        <dbReference type="Proteomes" id="UP001164676"/>
    </source>
</evidence>
<protein>
    <recommendedName>
        <fullName evidence="6">tRNA modification GTPase MnmE</fullName>
        <ecNumber evidence="6">3.6.-.-</ecNumber>
    </recommendedName>
</protein>
<dbReference type="Pfam" id="PF12631">
    <property type="entry name" value="MnmE_helical"/>
    <property type="match status" value="1"/>
</dbReference>
<feature type="binding site" evidence="6">
    <location>
        <position position="247"/>
    </location>
    <ligand>
        <name>K(+)</name>
        <dbReference type="ChEBI" id="CHEBI:29103"/>
    </ligand>
</feature>
<gene>
    <name evidence="6 9" type="primary">mnmE</name>
    <name evidence="6" type="synonym">trmE</name>
    <name evidence="9" type="ORF">N7E60_13985</name>
</gene>
<dbReference type="Gene3D" id="1.20.120.430">
    <property type="entry name" value="tRNA modification GTPase MnmE domain 2"/>
    <property type="match status" value="1"/>
</dbReference>
<feature type="binding site" evidence="6">
    <location>
        <begin position="335"/>
        <end position="338"/>
    </location>
    <ligand>
        <name>GTP</name>
        <dbReference type="ChEBI" id="CHEBI:37565"/>
    </ligand>
</feature>
<dbReference type="SUPFAM" id="SSF52540">
    <property type="entry name" value="P-loop containing nucleoside triphosphate hydrolases"/>
    <property type="match status" value="1"/>
</dbReference>
<feature type="binding site" evidence="6">
    <location>
        <begin position="270"/>
        <end position="273"/>
    </location>
    <ligand>
        <name>GTP</name>
        <dbReference type="ChEBI" id="CHEBI:37565"/>
    </ligand>
</feature>
<accession>A0ABY7LBX3</accession>
<comment type="similarity">
    <text evidence="1 6 7">Belongs to the TRAFAC class TrmE-Era-EngA-EngB-Septin-like GTPase superfamily. TrmE GTPase family.</text>
</comment>
<dbReference type="EC" id="3.6.-.-" evidence="6"/>
<evidence type="ECO:0000256" key="5">
    <source>
        <dbReference type="ARBA" id="ARBA00023134"/>
    </source>
</evidence>